<dbReference type="GO" id="GO:0005765">
    <property type="term" value="C:lysosomal membrane"/>
    <property type="evidence" value="ECO:0007669"/>
    <property type="project" value="InterPro"/>
</dbReference>
<proteinExistence type="predicted"/>
<evidence type="ECO:0000256" key="1">
    <source>
        <dbReference type="ARBA" id="ARBA00004141"/>
    </source>
</evidence>
<dbReference type="PANTHER" id="PTHR46474">
    <property type="entry name" value="TWO PORE CALCIUM CHANNEL PROTEIN 1"/>
    <property type="match status" value="1"/>
</dbReference>
<dbReference type="OrthoDB" id="10068803at2759"/>
<sequence length="508" mass="58759">MLAVVYASFWQIEKDKFRNLLLHKRKACQRAFRLLVSKKNPDHITFKHFEGLLKYFKPNMSKYCRGLLSCALWVPRIILDPRMLERYLVFKAQTHQQCSLGVSTCLTPIPSREPGLLTLDKFYSIYNLSAFEWKPKQEPLPWYSNLRKPLPFIFQLNTKFVQWKGFRGAVYGIIFANGAVMIMRAIEISNDPQIQGKDLKGTWDIYVFVGLYALEAVLKLLGLGVTGYFRSGWNTYDFAVTVSAILGACAEAFLDAPFVFVLILRPMRLLRLFKLKRRYRDVFSALVIVLPRMASAAIVLLIVYYFFAVAGMELFSEIDLRNCCKNTSVQDYFVYNANTTGIPFSGDYFLNNFEDLFRSGVTLFELTVVNNWFVIMIGFTVATGSEWTRLYFMSFYVVTLIVLTIIVSVILEAFLFRIQYEKKVRAAEVSRHNPQPILKDEDFLSVEVSVWPEELQQVCLPDNASGDPLVFVGRRKRTKAVLQTSMYREEIKDWLLDAEEQEAEQTRI</sequence>
<dbReference type="InterPro" id="IPR028801">
    <property type="entry name" value="TPC1_animal"/>
</dbReference>
<dbReference type="EMBL" id="OA882665">
    <property type="protein sequence ID" value="CAD7276446.1"/>
    <property type="molecule type" value="Genomic_DNA"/>
</dbReference>
<dbReference type="EMBL" id="CAJPEX010000628">
    <property type="protein sequence ID" value="CAG0916598.1"/>
    <property type="molecule type" value="Genomic_DNA"/>
</dbReference>
<accession>A0A7R9BJE4</accession>
<comment type="subcellular location">
    <subcellularLocation>
        <location evidence="1">Membrane</location>
        <topology evidence="1">Multi-pass membrane protein</topology>
    </subcellularLocation>
</comment>
<feature type="transmembrane region" description="Helical" evidence="5">
    <location>
        <begin position="168"/>
        <end position="186"/>
    </location>
</feature>
<dbReference type="GO" id="GO:0010008">
    <property type="term" value="C:endosome membrane"/>
    <property type="evidence" value="ECO:0007669"/>
    <property type="project" value="TreeGrafter"/>
</dbReference>
<dbReference type="Pfam" id="PF00520">
    <property type="entry name" value="Ion_trans"/>
    <property type="match status" value="1"/>
</dbReference>
<name>A0A7R9BJE4_9CRUS</name>
<dbReference type="Proteomes" id="UP000678499">
    <property type="component" value="Unassembled WGS sequence"/>
</dbReference>
<evidence type="ECO:0000256" key="4">
    <source>
        <dbReference type="ARBA" id="ARBA00023136"/>
    </source>
</evidence>
<evidence type="ECO:0000256" key="5">
    <source>
        <dbReference type="SAM" id="Phobius"/>
    </source>
</evidence>
<keyword evidence="8" id="KW-1185">Reference proteome</keyword>
<gene>
    <name evidence="7" type="ORF">NMOB1V02_LOCUS4209</name>
</gene>
<feature type="transmembrane region" description="Helical" evidence="5">
    <location>
        <begin position="285"/>
        <end position="307"/>
    </location>
</feature>
<dbReference type="InterPro" id="IPR005821">
    <property type="entry name" value="Ion_trans_dom"/>
</dbReference>
<evidence type="ECO:0000313" key="8">
    <source>
        <dbReference type="Proteomes" id="UP000678499"/>
    </source>
</evidence>
<evidence type="ECO:0000313" key="7">
    <source>
        <dbReference type="EMBL" id="CAD7276446.1"/>
    </source>
</evidence>
<protein>
    <recommendedName>
        <fullName evidence="6">Ion transport domain-containing protein</fullName>
    </recommendedName>
</protein>
<dbReference type="SUPFAM" id="SSF81324">
    <property type="entry name" value="Voltage-gated potassium channels"/>
    <property type="match status" value="1"/>
</dbReference>
<feature type="transmembrane region" description="Helical" evidence="5">
    <location>
        <begin position="390"/>
        <end position="415"/>
    </location>
</feature>
<keyword evidence="3 5" id="KW-1133">Transmembrane helix</keyword>
<evidence type="ECO:0000256" key="3">
    <source>
        <dbReference type="ARBA" id="ARBA00022989"/>
    </source>
</evidence>
<evidence type="ECO:0000256" key="2">
    <source>
        <dbReference type="ARBA" id="ARBA00022692"/>
    </source>
</evidence>
<keyword evidence="4 5" id="KW-0472">Membrane</keyword>
<organism evidence="7">
    <name type="scientific">Notodromas monacha</name>
    <dbReference type="NCBI Taxonomy" id="399045"/>
    <lineage>
        <taxon>Eukaryota</taxon>
        <taxon>Metazoa</taxon>
        <taxon>Ecdysozoa</taxon>
        <taxon>Arthropoda</taxon>
        <taxon>Crustacea</taxon>
        <taxon>Oligostraca</taxon>
        <taxon>Ostracoda</taxon>
        <taxon>Podocopa</taxon>
        <taxon>Podocopida</taxon>
        <taxon>Cypridocopina</taxon>
        <taxon>Cypridoidea</taxon>
        <taxon>Cyprididae</taxon>
        <taxon>Notodromas</taxon>
    </lineage>
</organism>
<dbReference type="Gene3D" id="1.10.287.70">
    <property type="match status" value="1"/>
</dbReference>
<feature type="domain" description="Ion transport" evidence="6">
    <location>
        <begin position="169"/>
        <end position="414"/>
    </location>
</feature>
<keyword evidence="2 5" id="KW-0812">Transmembrane</keyword>
<dbReference type="GO" id="GO:0005216">
    <property type="term" value="F:monoatomic ion channel activity"/>
    <property type="evidence" value="ECO:0007669"/>
    <property type="project" value="InterPro"/>
</dbReference>
<dbReference type="PANTHER" id="PTHR46474:SF1">
    <property type="entry name" value="TWO PORE CHANNEL PROTEIN 1"/>
    <property type="match status" value="1"/>
</dbReference>
<dbReference type="GO" id="GO:0022832">
    <property type="term" value="F:voltage-gated channel activity"/>
    <property type="evidence" value="ECO:0007669"/>
    <property type="project" value="InterPro"/>
</dbReference>
<evidence type="ECO:0000259" key="6">
    <source>
        <dbReference type="Pfam" id="PF00520"/>
    </source>
</evidence>
<dbReference type="AlphaFoldDB" id="A0A7R9BJE4"/>
<feature type="transmembrane region" description="Helical" evidence="5">
    <location>
        <begin position="206"/>
        <end position="229"/>
    </location>
</feature>
<feature type="transmembrane region" description="Helical" evidence="5">
    <location>
        <begin position="241"/>
        <end position="264"/>
    </location>
</feature>
<reference evidence="7" key="1">
    <citation type="submission" date="2020-11" db="EMBL/GenBank/DDBJ databases">
        <authorList>
            <person name="Tran Van P."/>
        </authorList>
    </citation>
    <scope>NUCLEOTIDE SEQUENCE</scope>
</reference>
<dbReference type="Gene3D" id="1.20.120.350">
    <property type="entry name" value="Voltage-gated potassium channels. Chain C"/>
    <property type="match status" value="1"/>
</dbReference>
<dbReference type="InterPro" id="IPR027359">
    <property type="entry name" value="Volt_channel_dom_sf"/>
</dbReference>